<accession>A0ABX7BA51</accession>
<organism evidence="1 2">
    <name type="scientific">Skermanella cutis</name>
    <dbReference type="NCBI Taxonomy" id="2775420"/>
    <lineage>
        <taxon>Bacteria</taxon>
        <taxon>Pseudomonadati</taxon>
        <taxon>Pseudomonadota</taxon>
        <taxon>Alphaproteobacteria</taxon>
        <taxon>Rhodospirillales</taxon>
        <taxon>Azospirillaceae</taxon>
        <taxon>Skermanella</taxon>
    </lineage>
</organism>
<reference evidence="1" key="1">
    <citation type="submission" date="2021-02" db="EMBL/GenBank/DDBJ databases">
        <title>Skermanella TT6 skin isolate.</title>
        <authorList>
            <person name="Lee K."/>
            <person name="Ganzorig M."/>
        </authorList>
    </citation>
    <scope>NUCLEOTIDE SEQUENCE</scope>
    <source>
        <strain evidence="1">TT6</strain>
    </source>
</reference>
<evidence type="ECO:0000313" key="1">
    <source>
        <dbReference type="EMBL" id="QQP91269.1"/>
    </source>
</evidence>
<dbReference type="RefSeq" id="WP_201079003.1">
    <property type="nucleotide sequence ID" value="NZ_CP067420.1"/>
</dbReference>
<dbReference type="Gene3D" id="1.10.10.10">
    <property type="entry name" value="Winged helix-like DNA-binding domain superfamily/Winged helix DNA-binding domain"/>
    <property type="match status" value="1"/>
</dbReference>
<dbReference type="InterPro" id="IPR036388">
    <property type="entry name" value="WH-like_DNA-bd_sf"/>
</dbReference>
<gene>
    <name evidence="1" type="ORF">IGS68_08705</name>
</gene>
<name>A0ABX7BA51_9PROT</name>
<dbReference type="EMBL" id="CP067420">
    <property type="protein sequence ID" value="QQP91269.1"/>
    <property type="molecule type" value="Genomic_DNA"/>
</dbReference>
<evidence type="ECO:0000313" key="2">
    <source>
        <dbReference type="Proteomes" id="UP000595197"/>
    </source>
</evidence>
<proteinExistence type="predicted"/>
<dbReference type="Proteomes" id="UP000595197">
    <property type="component" value="Chromosome"/>
</dbReference>
<dbReference type="SUPFAM" id="SSF46785">
    <property type="entry name" value="Winged helix' DNA-binding domain"/>
    <property type="match status" value="1"/>
</dbReference>
<dbReference type="InterPro" id="IPR036390">
    <property type="entry name" value="WH_DNA-bd_sf"/>
</dbReference>
<sequence>MSTLEIHVGVDLAREAGSIKDALRRHEAGEAVQEAHITFESWEGLTQVLTSKRLEILRHLHRNPETSIRSLSKALNRDYKNVHQDVTALISAGLIDDHDGLRAEYDSIEMKMAL</sequence>
<keyword evidence="2" id="KW-1185">Reference proteome</keyword>
<dbReference type="Pfam" id="PF25212">
    <property type="entry name" value="HVO_A0114"/>
    <property type="match status" value="1"/>
</dbReference>
<protein>
    <submittedName>
        <fullName evidence="1">Winged helix-turn-helix transcriptional regulator</fullName>
    </submittedName>
</protein>